<evidence type="ECO:0000256" key="2">
    <source>
        <dbReference type="SAM" id="MobiDB-lite"/>
    </source>
</evidence>
<comment type="caution">
    <text evidence="3">The sequence shown here is derived from an EMBL/GenBank/DDBJ whole genome shotgun (WGS) entry which is preliminary data.</text>
</comment>
<evidence type="ECO:0000256" key="1">
    <source>
        <dbReference type="SAM" id="Coils"/>
    </source>
</evidence>
<evidence type="ECO:0000313" key="3">
    <source>
        <dbReference type="EMBL" id="MFC4128912.1"/>
    </source>
</evidence>
<feature type="coiled-coil region" evidence="1">
    <location>
        <begin position="294"/>
        <end position="321"/>
    </location>
</feature>
<protein>
    <submittedName>
        <fullName evidence="3">Phage minor capsid protein</fullName>
    </submittedName>
</protein>
<name>A0ABV8LDH5_9NOCA</name>
<dbReference type="Proteomes" id="UP001595767">
    <property type="component" value="Unassembled WGS sequence"/>
</dbReference>
<dbReference type="InterPro" id="IPR009319">
    <property type="entry name" value="Phage_A118_VSP1"/>
</dbReference>
<dbReference type="RefSeq" id="WP_378554792.1">
    <property type="nucleotide sequence ID" value="NZ_JBHSBA010000016.1"/>
</dbReference>
<feature type="region of interest" description="Disordered" evidence="2">
    <location>
        <begin position="326"/>
        <end position="357"/>
    </location>
</feature>
<feature type="region of interest" description="Disordered" evidence="2">
    <location>
        <begin position="414"/>
        <end position="439"/>
    </location>
</feature>
<organism evidence="3 4">
    <name type="scientific">Nocardia rhizosphaerae</name>
    <dbReference type="NCBI Taxonomy" id="1691571"/>
    <lineage>
        <taxon>Bacteria</taxon>
        <taxon>Bacillati</taxon>
        <taxon>Actinomycetota</taxon>
        <taxon>Actinomycetes</taxon>
        <taxon>Mycobacteriales</taxon>
        <taxon>Nocardiaceae</taxon>
        <taxon>Nocardia</taxon>
    </lineage>
</organism>
<sequence length="592" mass="66081">MPLTPSNGDRGAGPLVRLYRLVELALWRTIARLLGLDGFGRRWLLRILAALPRFRASIRRIAADAGDRAPALVEEAIERAWVDGSTAARDDIGSGQPHRDDRRTRAIIDRVLEALDDVNKGLPRGAEQIVRRTADETARDQRVDNTATHRRALERITRREARRGFTGLVDSRGRRRELVAYVEAQIRGAISETEIDGYMQHLVAHGYDLFIVSDVPGSCELCRPFEGKIISITGSTAGAIARDTSSGRTVRVEVMCSLDEARARGLFHPNCRHTIRVWTPDNPAPPRAVRVSETRRIERRAAAAQQRADRVRRRVAAASKLSVVAPRMATRSNGDSAGGGGSRGRSSIPPSPFDSATTPADVAQILHQLHGIRAEGFDHPDVTLDVAQEFARAIHDMMTRYPSRQLQLIRIGEPRNPGRLDTTKIVGETPARPPGPRRDNYEVVDITLNLWTVQHMAEHEAGMVSDAADGYHPAGFEQRPIYSAMVHEYGHVLDFEGNAAARENLDLAMQAEWMRLHPRQPGQRPTDWIAKYRTWRDQLPGYSFFRDSYGDEVQPEEALAEAFAEVELLGDNASEPAKFLHRRLLEAWRGDA</sequence>
<proteinExistence type="predicted"/>
<reference evidence="4" key="1">
    <citation type="journal article" date="2019" name="Int. J. Syst. Evol. Microbiol.">
        <title>The Global Catalogue of Microorganisms (GCM) 10K type strain sequencing project: providing services to taxonomists for standard genome sequencing and annotation.</title>
        <authorList>
            <consortium name="The Broad Institute Genomics Platform"/>
            <consortium name="The Broad Institute Genome Sequencing Center for Infectious Disease"/>
            <person name="Wu L."/>
            <person name="Ma J."/>
        </authorList>
    </citation>
    <scope>NUCLEOTIDE SEQUENCE [LARGE SCALE GENOMIC DNA]</scope>
    <source>
        <strain evidence="4">CGMCC 4.7204</strain>
    </source>
</reference>
<keyword evidence="1" id="KW-0175">Coiled coil</keyword>
<gene>
    <name evidence="3" type="ORF">ACFOW8_28670</name>
</gene>
<dbReference type="Pfam" id="PF06152">
    <property type="entry name" value="Phage_min_cap2"/>
    <property type="match status" value="1"/>
</dbReference>
<accession>A0ABV8LDH5</accession>
<keyword evidence="4" id="KW-1185">Reference proteome</keyword>
<dbReference type="EMBL" id="JBHSBA010000016">
    <property type="protein sequence ID" value="MFC4128912.1"/>
    <property type="molecule type" value="Genomic_DNA"/>
</dbReference>
<evidence type="ECO:0000313" key="4">
    <source>
        <dbReference type="Proteomes" id="UP001595767"/>
    </source>
</evidence>